<dbReference type="AlphaFoldDB" id="A0A328B5I3"/>
<name>A0A328B5I3_9CAUL</name>
<dbReference type="OrthoDB" id="2287011at2"/>
<dbReference type="Proteomes" id="UP000249842">
    <property type="component" value="Unassembled WGS sequence"/>
</dbReference>
<dbReference type="SMART" id="SM00347">
    <property type="entry name" value="HTH_MARR"/>
    <property type="match status" value="1"/>
</dbReference>
<sequence length="149" mass="16106">MMSPDDVAMFCFGHRSRKAARAVTRAFNQRLKPLNLQITQFILLGAIAREGDRSIAALADDVGVEPSAVLRNLKILEERGLVSNSGGRGRGGRKVRVTEAGRALIAGSMPAWRQAQADLAALLDGRADETREALVRLERAALALERSEG</sequence>
<dbReference type="PANTHER" id="PTHR33164:SF105">
    <property type="entry name" value="TRANSCRIPTIONAL REPRESSOR PROTEIN-RELATED"/>
    <property type="match status" value="1"/>
</dbReference>
<proteinExistence type="predicted"/>
<dbReference type="InterPro" id="IPR039422">
    <property type="entry name" value="MarR/SlyA-like"/>
</dbReference>
<dbReference type="PANTHER" id="PTHR33164">
    <property type="entry name" value="TRANSCRIPTIONAL REGULATOR, MARR FAMILY"/>
    <property type="match status" value="1"/>
</dbReference>
<keyword evidence="3" id="KW-1185">Reference proteome</keyword>
<dbReference type="Gene3D" id="1.10.10.10">
    <property type="entry name" value="Winged helix-like DNA-binding domain superfamily/Winged helix DNA-binding domain"/>
    <property type="match status" value="1"/>
</dbReference>
<dbReference type="InterPro" id="IPR000835">
    <property type="entry name" value="HTH_MarR-typ"/>
</dbReference>
<evidence type="ECO:0000313" key="2">
    <source>
        <dbReference type="EMBL" id="RAK61196.1"/>
    </source>
</evidence>
<reference evidence="3" key="1">
    <citation type="submission" date="2018-05" db="EMBL/GenBank/DDBJ databases">
        <authorList>
            <person name="Li X."/>
        </authorList>
    </citation>
    <scope>NUCLEOTIDE SEQUENCE [LARGE SCALE GENOMIC DNA]</scope>
    <source>
        <strain evidence="3">HKS-05</strain>
    </source>
</reference>
<feature type="domain" description="HTH marR-type" evidence="1">
    <location>
        <begin position="9"/>
        <end position="143"/>
    </location>
</feature>
<protein>
    <submittedName>
        <fullName evidence="2">MarR family transcriptional regulator</fullName>
    </submittedName>
</protein>
<dbReference type="EMBL" id="QFYP01000001">
    <property type="protein sequence ID" value="RAK61196.1"/>
    <property type="molecule type" value="Genomic_DNA"/>
</dbReference>
<dbReference type="InterPro" id="IPR036390">
    <property type="entry name" value="WH_DNA-bd_sf"/>
</dbReference>
<dbReference type="SUPFAM" id="SSF46785">
    <property type="entry name" value="Winged helix' DNA-binding domain"/>
    <property type="match status" value="1"/>
</dbReference>
<dbReference type="Pfam" id="PF12802">
    <property type="entry name" value="MarR_2"/>
    <property type="match status" value="1"/>
</dbReference>
<accession>A0A328B5I3</accession>
<comment type="caution">
    <text evidence="2">The sequence shown here is derived from an EMBL/GenBank/DDBJ whole genome shotgun (WGS) entry which is preliminary data.</text>
</comment>
<evidence type="ECO:0000259" key="1">
    <source>
        <dbReference type="PROSITE" id="PS50995"/>
    </source>
</evidence>
<evidence type="ECO:0000313" key="3">
    <source>
        <dbReference type="Proteomes" id="UP000249842"/>
    </source>
</evidence>
<dbReference type="InterPro" id="IPR036388">
    <property type="entry name" value="WH-like_DNA-bd_sf"/>
</dbReference>
<dbReference type="GO" id="GO:0003700">
    <property type="term" value="F:DNA-binding transcription factor activity"/>
    <property type="evidence" value="ECO:0007669"/>
    <property type="project" value="InterPro"/>
</dbReference>
<gene>
    <name evidence="2" type="ORF">DJ021_15960</name>
</gene>
<dbReference type="RefSeq" id="WP_111458488.1">
    <property type="nucleotide sequence ID" value="NZ_QFYP01000001.1"/>
</dbReference>
<dbReference type="PROSITE" id="PS50995">
    <property type="entry name" value="HTH_MARR_2"/>
    <property type="match status" value="1"/>
</dbReference>
<organism evidence="2 3">
    <name type="scientific">Phenylobacterium hankyongense</name>
    <dbReference type="NCBI Taxonomy" id="1813876"/>
    <lineage>
        <taxon>Bacteria</taxon>
        <taxon>Pseudomonadati</taxon>
        <taxon>Pseudomonadota</taxon>
        <taxon>Alphaproteobacteria</taxon>
        <taxon>Caulobacterales</taxon>
        <taxon>Caulobacteraceae</taxon>
        <taxon>Phenylobacterium</taxon>
    </lineage>
</organism>
<dbReference type="GO" id="GO:0006950">
    <property type="term" value="P:response to stress"/>
    <property type="evidence" value="ECO:0007669"/>
    <property type="project" value="TreeGrafter"/>
</dbReference>